<dbReference type="OrthoDB" id="1461976at2759"/>
<dbReference type="GO" id="GO:0016491">
    <property type="term" value="F:oxidoreductase activity"/>
    <property type="evidence" value="ECO:0007669"/>
    <property type="project" value="InterPro"/>
</dbReference>
<keyword evidence="2" id="KW-1185">Reference proteome</keyword>
<dbReference type="RefSeq" id="XP_022460466.1">
    <property type="nucleotide sequence ID" value="XM_022601195.1"/>
</dbReference>
<evidence type="ECO:0000313" key="1">
    <source>
        <dbReference type="EMBL" id="CDK28476.1"/>
    </source>
</evidence>
<evidence type="ECO:0008006" key="3">
    <source>
        <dbReference type="Google" id="ProtNLM"/>
    </source>
</evidence>
<reference evidence="1" key="2">
    <citation type="submission" date="2014-02" db="EMBL/GenBank/DDBJ databases">
        <title>Complete DNA sequence of /Kuraishia capsulata/ illustrates novel genomic features among budding yeasts (/Saccharomycotina/).</title>
        <authorList>
            <person name="Morales L."/>
            <person name="Noel B."/>
            <person name="Porcel B."/>
            <person name="Marcet-Houben M."/>
            <person name="Hullo M-F."/>
            <person name="Sacerdot C."/>
            <person name="Tekaia F."/>
            <person name="Leh-Louis V."/>
            <person name="Despons L."/>
            <person name="Khanna V."/>
            <person name="Aury J-M."/>
            <person name="Barbe V."/>
            <person name="Couloux A."/>
            <person name="Labadie K."/>
            <person name="Pelletier E."/>
            <person name="Souciet J-L."/>
            <person name="Boekhout T."/>
            <person name="Gabaldon T."/>
            <person name="Wincker P."/>
            <person name="Dujon B."/>
        </authorList>
    </citation>
    <scope>NUCLEOTIDE SEQUENCE</scope>
    <source>
        <strain evidence="1">CBS 1993</strain>
    </source>
</reference>
<dbReference type="STRING" id="1382522.W6MPA7"/>
<protein>
    <recommendedName>
        <fullName evidence="3">Fatty acid desaturase domain-containing protein</fullName>
    </recommendedName>
</protein>
<dbReference type="Proteomes" id="UP000019384">
    <property type="component" value="Unassembled WGS sequence"/>
</dbReference>
<name>W6MPA7_9ASCO</name>
<organism evidence="1 2">
    <name type="scientific">Kuraishia capsulata CBS 1993</name>
    <dbReference type="NCBI Taxonomy" id="1382522"/>
    <lineage>
        <taxon>Eukaryota</taxon>
        <taxon>Fungi</taxon>
        <taxon>Dikarya</taxon>
        <taxon>Ascomycota</taxon>
        <taxon>Saccharomycotina</taxon>
        <taxon>Pichiomycetes</taxon>
        <taxon>Pichiales</taxon>
        <taxon>Pichiaceae</taxon>
        <taxon>Kuraishia</taxon>
    </lineage>
</organism>
<accession>W6MPA7</accession>
<gene>
    <name evidence="1" type="ORF">KUCA_T00004459001</name>
</gene>
<evidence type="ECO:0000313" key="2">
    <source>
        <dbReference type="Proteomes" id="UP000019384"/>
    </source>
</evidence>
<dbReference type="GeneID" id="34521854"/>
<dbReference type="InterPro" id="IPR012171">
    <property type="entry name" value="Fatty_acid_desaturase"/>
</dbReference>
<dbReference type="PANTHER" id="PTHR32100">
    <property type="entry name" value="OMEGA-6 FATTY ACID DESATURASE, CHLOROPLASTIC"/>
    <property type="match status" value="1"/>
</dbReference>
<dbReference type="EMBL" id="HG793129">
    <property type="protein sequence ID" value="CDK28476.1"/>
    <property type="molecule type" value="Genomic_DNA"/>
</dbReference>
<proteinExistence type="predicted"/>
<reference evidence="1" key="1">
    <citation type="submission" date="2013-12" db="EMBL/GenBank/DDBJ databases">
        <authorList>
            <person name="Genoscope - CEA"/>
        </authorList>
    </citation>
    <scope>NUCLEOTIDE SEQUENCE</scope>
    <source>
        <strain evidence="1">CBS 1993</strain>
    </source>
</reference>
<dbReference type="HOGENOM" id="CLU_1981903_0_0_1"/>
<dbReference type="AlphaFoldDB" id="W6MPA7"/>
<sequence length="126" mass="14093">MSPASAGSCSLPFCDTPIQSCPTTRRRPGAFPVVLLPPLIMSLIGKFFLHDITETHVLHHFVSRIPFYNARPVSEAIKPVLGDSYKHFNERMLGFLWKSARSCQFVDGDEIKIFKNVNGYGVKPTV</sequence>